<sequence>MKSLPAFALVSMFLVCAVEARKYVTVIEPNCEKYREMFPACPLNFRPVCGSDGVTYDNECMLCFTNCDVIRIVKSYSKKGI</sequence>
<dbReference type="PRINTS" id="PR00290">
    <property type="entry name" value="KAZALINHBTR"/>
</dbReference>
<gene>
    <name evidence="8" type="primary">LOC103187859</name>
</gene>
<dbReference type="InterPro" id="IPR001239">
    <property type="entry name" value="Prot_inh_Kazal-m"/>
</dbReference>
<dbReference type="InParanoid" id="A0A4W3I831"/>
<keyword evidence="2" id="KW-0964">Secreted</keyword>
<keyword evidence="4" id="KW-0722">Serine protease inhibitor</keyword>
<evidence type="ECO:0000256" key="1">
    <source>
        <dbReference type="ARBA" id="ARBA00004613"/>
    </source>
</evidence>
<dbReference type="Ensembl" id="ENSCMIT00000026652.1">
    <property type="protein sequence ID" value="ENSCMIP00000026224.1"/>
    <property type="gene ID" value="ENSCMIG00000011511.1"/>
</dbReference>
<keyword evidence="6" id="KW-0732">Signal</keyword>
<keyword evidence="5" id="KW-1015">Disulfide bond</keyword>
<dbReference type="PANTHER" id="PTHR21312:SF28">
    <property type="entry name" value="OVOINHIBITOR-RELATED"/>
    <property type="match status" value="1"/>
</dbReference>
<keyword evidence="9" id="KW-1185">Reference proteome</keyword>
<dbReference type="Gene3D" id="3.30.60.30">
    <property type="match status" value="1"/>
</dbReference>
<dbReference type="InterPro" id="IPR002350">
    <property type="entry name" value="Kazal_dom"/>
</dbReference>
<evidence type="ECO:0000256" key="5">
    <source>
        <dbReference type="ARBA" id="ARBA00023157"/>
    </source>
</evidence>
<evidence type="ECO:0000259" key="7">
    <source>
        <dbReference type="PROSITE" id="PS51465"/>
    </source>
</evidence>
<dbReference type="Proteomes" id="UP000314986">
    <property type="component" value="Unassembled WGS sequence"/>
</dbReference>
<dbReference type="Pfam" id="PF00050">
    <property type="entry name" value="Kazal_1"/>
    <property type="match status" value="1"/>
</dbReference>
<dbReference type="GeneTree" id="ENSGT00970000197156"/>
<evidence type="ECO:0000313" key="8">
    <source>
        <dbReference type="Ensembl" id="ENSCMIP00000026224.1"/>
    </source>
</evidence>
<feature type="signal peptide" evidence="6">
    <location>
        <begin position="1"/>
        <end position="20"/>
    </location>
</feature>
<dbReference type="GO" id="GO:0004867">
    <property type="term" value="F:serine-type endopeptidase inhibitor activity"/>
    <property type="evidence" value="ECO:0007669"/>
    <property type="project" value="UniProtKB-KW"/>
</dbReference>
<proteinExistence type="predicted"/>
<reference evidence="9" key="1">
    <citation type="journal article" date="2006" name="Science">
        <title>Ancient noncoding elements conserved in the human genome.</title>
        <authorList>
            <person name="Venkatesh B."/>
            <person name="Kirkness E.F."/>
            <person name="Loh Y.H."/>
            <person name="Halpern A.L."/>
            <person name="Lee A.P."/>
            <person name="Johnson J."/>
            <person name="Dandona N."/>
            <person name="Viswanathan L.D."/>
            <person name="Tay A."/>
            <person name="Venter J.C."/>
            <person name="Strausberg R.L."/>
            <person name="Brenner S."/>
        </authorList>
    </citation>
    <scope>NUCLEOTIDE SEQUENCE [LARGE SCALE GENOMIC DNA]</scope>
</reference>
<reference evidence="8" key="5">
    <citation type="submission" date="2025-09" db="UniProtKB">
        <authorList>
            <consortium name="Ensembl"/>
        </authorList>
    </citation>
    <scope>IDENTIFICATION</scope>
</reference>
<dbReference type="GO" id="GO:0005576">
    <property type="term" value="C:extracellular region"/>
    <property type="evidence" value="ECO:0007669"/>
    <property type="project" value="UniProtKB-SubCell"/>
</dbReference>
<evidence type="ECO:0000256" key="2">
    <source>
        <dbReference type="ARBA" id="ARBA00022525"/>
    </source>
</evidence>
<name>A0A4W3I831_CALMI</name>
<comment type="subcellular location">
    <subcellularLocation>
        <location evidence="1">Secreted</location>
    </subcellularLocation>
</comment>
<evidence type="ECO:0000313" key="9">
    <source>
        <dbReference type="Proteomes" id="UP000314986"/>
    </source>
</evidence>
<evidence type="ECO:0000256" key="6">
    <source>
        <dbReference type="SAM" id="SignalP"/>
    </source>
</evidence>
<dbReference type="PROSITE" id="PS00282">
    <property type="entry name" value="KAZAL_1"/>
    <property type="match status" value="1"/>
</dbReference>
<evidence type="ECO:0000256" key="3">
    <source>
        <dbReference type="ARBA" id="ARBA00022690"/>
    </source>
</evidence>
<dbReference type="AlphaFoldDB" id="A0A4W3I831"/>
<dbReference type="InterPro" id="IPR036058">
    <property type="entry name" value="Kazal_dom_sf"/>
</dbReference>
<keyword evidence="3" id="KW-0646">Protease inhibitor</keyword>
<feature type="domain" description="Kazal-like" evidence="7">
    <location>
        <begin position="25"/>
        <end position="81"/>
    </location>
</feature>
<protein>
    <submittedName>
        <fullName evidence="8">Serine protease inhibitor Kazal-type 4-like</fullName>
    </submittedName>
</protein>
<feature type="chain" id="PRO_5021492121" evidence="6">
    <location>
        <begin position="21"/>
        <end position="81"/>
    </location>
</feature>
<reference evidence="9" key="2">
    <citation type="journal article" date="2007" name="PLoS Biol.">
        <title>Survey sequencing and comparative analysis of the elephant shark (Callorhinchus milii) genome.</title>
        <authorList>
            <person name="Venkatesh B."/>
            <person name="Kirkness E.F."/>
            <person name="Loh Y.H."/>
            <person name="Halpern A.L."/>
            <person name="Lee A.P."/>
            <person name="Johnson J."/>
            <person name="Dandona N."/>
            <person name="Viswanathan L.D."/>
            <person name="Tay A."/>
            <person name="Venter J.C."/>
            <person name="Strausberg R.L."/>
            <person name="Brenner S."/>
        </authorList>
    </citation>
    <scope>NUCLEOTIDE SEQUENCE [LARGE SCALE GENOMIC DNA]</scope>
</reference>
<dbReference type="SUPFAM" id="SSF100895">
    <property type="entry name" value="Kazal-type serine protease inhibitors"/>
    <property type="match status" value="1"/>
</dbReference>
<organism evidence="8 9">
    <name type="scientific">Callorhinchus milii</name>
    <name type="common">Ghost shark</name>
    <dbReference type="NCBI Taxonomy" id="7868"/>
    <lineage>
        <taxon>Eukaryota</taxon>
        <taxon>Metazoa</taxon>
        <taxon>Chordata</taxon>
        <taxon>Craniata</taxon>
        <taxon>Vertebrata</taxon>
        <taxon>Chondrichthyes</taxon>
        <taxon>Holocephali</taxon>
        <taxon>Chimaeriformes</taxon>
        <taxon>Callorhinchidae</taxon>
        <taxon>Callorhinchus</taxon>
    </lineage>
</organism>
<dbReference type="PROSITE" id="PS51465">
    <property type="entry name" value="KAZAL_2"/>
    <property type="match status" value="1"/>
</dbReference>
<reference evidence="8" key="4">
    <citation type="submission" date="2025-08" db="UniProtKB">
        <authorList>
            <consortium name="Ensembl"/>
        </authorList>
    </citation>
    <scope>IDENTIFICATION</scope>
</reference>
<dbReference type="SMART" id="SM00280">
    <property type="entry name" value="KAZAL"/>
    <property type="match status" value="1"/>
</dbReference>
<accession>A0A4W3I831</accession>
<reference evidence="9" key="3">
    <citation type="journal article" date="2014" name="Nature">
        <title>Elephant shark genome provides unique insights into gnathostome evolution.</title>
        <authorList>
            <consortium name="International Elephant Shark Genome Sequencing Consortium"/>
            <person name="Venkatesh B."/>
            <person name="Lee A.P."/>
            <person name="Ravi V."/>
            <person name="Maurya A.K."/>
            <person name="Lian M.M."/>
            <person name="Swann J.B."/>
            <person name="Ohta Y."/>
            <person name="Flajnik M.F."/>
            <person name="Sutoh Y."/>
            <person name="Kasahara M."/>
            <person name="Hoon S."/>
            <person name="Gangu V."/>
            <person name="Roy S.W."/>
            <person name="Irimia M."/>
            <person name="Korzh V."/>
            <person name="Kondrychyn I."/>
            <person name="Lim Z.W."/>
            <person name="Tay B.H."/>
            <person name="Tohari S."/>
            <person name="Kong K.W."/>
            <person name="Ho S."/>
            <person name="Lorente-Galdos B."/>
            <person name="Quilez J."/>
            <person name="Marques-Bonet T."/>
            <person name="Raney B.J."/>
            <person name="Ingham P.W."/>
            <person name="Tay A."/>
            <person name="Hillier L.W."/>
            <person name="Minx P."/>
            <person name="Boehm T."/>
            <person name="Wilson R.K."/>
            <person name="Brenner S."/>
            <person name="Warren W.C."/>
        </authorList>
    </citation>
    <scope>NUCLEOTIDE SEQUENCE [LARGE SCALE GENOMIC DNA]</scope>
</reference>
<evidence type="ECO:0000256" key="4">
    <source>
        <dbReference type="ARBA" id="ARBA00022900"/>
    </source>
</evidence>
<dbReference type="PANTHER" id="PTHR21312">
    <property type="entry name" value="SERINE PROTEASE INHIBITOR"/>
    <property type="match status" value="1"/>
</dbReference>